<reference evidence="3 4" key="1">
    <citation type="submission" date="2022-06" db="EMBL/GenBank/DDBJ databases">
        <title>Ideonella sp. NS12-5 Genome sequencing and assembly.</title>
        <authorList>
            <person name="Jung Y."/>
        </authorList>
    </citation>
    <scope>NUCLEOTIDE SEQUENCE [LARGE SCALE GENOMIC DNA]</scope>
    <source>
        <strain evidence="3 4">NS12-5</strain>
    </source>
</reference>
<name>A0ABT1BKM3_9BURK</name>
<dbReference type="Proteomes" id="UP001204851">
    <property type="component" value="Unassembled WGS sequence"/>
</dbReference>
<feature type="domain" description="DUF2059" evidence="2">
    <location>
        <begin position="111"/>
        <end position="144"/>
    </location>
</feature>
<feature type="chain" id="PRO_5046584906" evidence="1">
    <location>
        <begin position="25"/>
        <end position="190"/>
    </location>
</feature>
<evidence type="ECO:0000259" key="2">
    <source>
        <dbReference type="Pfam" id="PF09832"/>
    </source>
</evidence>
<protein>
    <submittedName>
        <fullName evidence="3">DUF2059 domain-containing protein</fullName>
    </submittedName>
</protein>
<dbReference type="EMBL" id="JAMXMC010000004">
    <property type="protein sequence ID" value="MCO5976658.1"/>
    <property type="molecule type" value="Genomic_DNA"/>
</dbReference>
<feature type="signal peptide" evidence="1">
    <location>
        <begin position="1"/>
        <end position="24"/>
    </location>
</feature>
<evidence type="ECO:0000313" key="3">
    <source>
        <dbReference type="EMBL" id="MCO5976658.1"/>
    </source>
</evidence>
<organism evidence="3 4">
    <name type="scientific">Ideonella oryzae</name>
    <dbReference type="NCBI Taxonomy" id="2937441"/>
    <lineage>
        <taxon>Bacteria</taxon>
        <taxon>Pseudomonadati</taxon>
        <taxon>Pseudomonadota</taxon>
        <taxon>Betaproteobacteria</taxon>
        <taxon>Burkholderiales</taxon>
        <taxon>Sphaerotilaceae</taxon>
        <taxon>Ideonella</taxon>
    </lineage>
</organism>
<proteinExistence type="predicted"/>
<evidence type="ECO:0000313" key="4">
    <source>
        <dbReference type="Proteomes" id="UP001204851"/>
    </source>
</evidence>
<accession>A0ABT1BKM3</accession>
<dbReference type="RefSeq" id="WP_252769118.1">
    <property type="nucleotide sequence ID" value="NZ_JAMXMC010000004.1"/>
</dbReference>
<keyword evidence="1" id="KW-0732">Signal</keyword>
<dbReference type="InterPro" id="IPR018637">
    <property type="entry name" value="DUF2059"/>
</dbReference>
<evidence type="ECO:0000256" key="1">
    <source>
        <dbReference type="SAM" id="SignalP"/>
    </source>
</evidence>
<sequence>MTPKMTRWTVALAASLLLTGLAQAQTKKDLAAKVVQLQQIYYSRIGQQLAGNTAQSLLQQAGAAISQLPADKREAVAKDVQADVKKFYDSTSATLTDKAGKIALANVPAELESKFSEEELKQIIAFLESPVSKKFDDTMGSTMGMVTDKLLTDSRSVMEPKIKALQESIQKRLSAAASTPAASAAKPAKK</sequence>
<keyword evidence="4" id="KW-1185">Reference proteome</keyword>
<gene>
    <name evidence="3" type="ORF">M0L44_08045</name>
</gene>
<dbReference type="Pfam" id="PF09832">
    <property type="entry name" value="DUF2059"/>
    <property type="match status" value="1"/>
</dbReference>
<comment type="caution">
    <text evidence="3">The sequence shown here is derived from an EMBL/GenBank/DDBJ whole genome shotgun (WGS) entry which is preliminary data.</text>
</comment>